<dbReference type="InterPro" id="IPR051446">
    <property type="entry name" value="HTH_trans_reg/aminotransferase"/>
</dbReference>
<dbReference type="GO" id="GO:0030170">
    <property type="term" value="F:pyridoxal phosphate binding"/>
    <property type="evidence" value="ECO:0007669"/>
    <property type="project" value="InterPro"/>
</dbReference>
<evidence type="ECO:0000313" key="7">
    <source>
        <dbReference type="EMBL" id="EWS80562.1"/>
    </source>
</evidence>
<evidence type="ECO:0000259" key="6">
    <source>
        <dbReference type="PROSITE" id="PS50949"/>
    </source>
</evidence>
<dbReference type="InterPro" id="IPR000524">
    <property type="entry name" value="Tscrpt_reg_HTH_GntR"/>
</dbReference>
<dbReference type="Gene3D" id="3.40.640.10">
    <property type="entry name" value="Type I PLP-dependent aspartate aminotransferase-like (Major domain)"/>
    <property type="match status" value="1"/>
</dbReference>
<comment type="caution">
    <text evidence="7">The sequence shown here is derived from an EMBL/GenBank/DDBJ whole genome shotgun (WGS) entry which is preliminary data.</text>
</comment>
<dbReference type="eggNOG" id="COG1167">
    <property type="taxonomic scope" value="Bacteria"/>
</dbReference>
<dbReference type="PANTHER" id="PTHR46577:SF2">
    <property type="entry name" value="TRANSCRIPTIONAL REGULATORY PROTEIN"/>
    <property type="match status" value="1"/>
</dbReference>
<dbReference type="SUPFAM" id="SSF53383">
    <property type="entry name" value="PLP-dependent transferases"/>
    <property type="match status" value="1"/>
</dbReference>
<keyword evidence="5" id="KW-0804">Transcription</keyword>
<dbReference type="Gene3D" id="1.10.10.10">
    <property type="entry name" value="Winged helix-like DNA-binding domain superfamily/Winged helix DNA-binding domain"/>
    <property type="match status" value="1"/>
</dbReference>
<dbReference type="InterPro" id="IPR004839">
    <property type="entry name" value="Aminotransferase_I/II_large"/>
</dbReference>
<dbReference type="Pfam" id="PF00392">
    <property type="entry name" value="GntR"/>
    <property type="match status" value="1"/>
</dbReference>
<dbReference type="CDD" id="cd00609">
    <property type="entry name" value="AAT_like"/>
    <property type="match status" value="1"/>
</dbReference>
<evidence type="ECO:0000313" key="8">
    <source>
        <dbReference type="Proteomes" id="UP000023067"/>
    </source>
</evidence>
<organism evidence="7 8">
    <name type="scientific">Brachybacterium phenoliresistens</name>
    <dbReference type="NCBI Taxonomy" id="396014"/>
    <lineage>
        <taxon>Bacteria</taxon>
        <taxon>Bacillati</taxon>
        <taxon>Actinomycetota</taxon>
        <taxon>Actinomycetes</taxon>
        <taxon>Micrococcales</taxon>
        <taxon>Dermabacteraceae</taxon>
        <taxon>Brachybacterium</taxon>
    </lineage>
</organism>
<gene>
    <name evidence="7" type="ORF">BF93_02825</name>
</gene>
<evidence type="ECO:0000256" key="2">
    <source>
        <dbReference type="ARBA" id="ARBA00022898"/>
    </source>
</evidence>
<evidence type="ECO:0000256" key="5">
    <source>
        <dbReference type="ARBA" id="ARBA00023163"/>
    </source>
</evidence>
<dbReference type="InterPro" id="IPR015424">
    <property type="entry name" value="PyrdxlP-dep_Trfase"/>
</dbReference>
<proteinExistence type="inferred from homology"/>
<dbReference type="PATRIC" id="fig|396014.3.peg.2595"/>
<dbReference type="EMBL" id="JDYK01000014">
    <property type="protein sequence ID" value="EWS80562.1"/>
    <property type="molecule type" value="Genomic_DNA"/>
</dbReference>
<feature type="domain" description="HTH gntR-type" evidence="6">
    <location>
        <begin position="3"/>
        <end position="69"/>
    </location>
</feature>
<dbReference type="RefSeq" id="WP_038373212.1">
    <property type="nucleotide sequence ID" value="NZ_BAAAOW010000002.1"/>
</dbReference>
<dbReference type="Pfam" id="PF00155">
    <property type="entry name" value="Aminotran_1_2"/>
    <property type="match status" value="1"/>
</dbReference>
<dbReference type="Gene3D" id="3.90.1150.10">
    <property type="entry name" value="Aspartate Aminotransferase, domain 1"/>
    <property type="match status" value="1"/>
</dbReference>
<evidence type="ECO:0000256" key="1">
    <source>
        <dbReference type="ARBA" id="ARBA00005384"/>
    </source>
</evidence>
<sequence>MSTSSADRIVQDLQPWIAAAPAGARMPSSRELAARYGASPVTVQRAMRTLVGLGLVESRPGAGSFVLGARTHRPSDFGWQTGALRSAGGRVPLLSTPLRDAATDAIGLHSGYPARELLPERLVRAALTRAARGHGALTRGPATGLPALQSWFAAELAAATPPGITPVAARDVLVVPGTQSGLSSIFRALATTGSPVVAQSPTYWGALLAAAQAGVRVVPVESDAEGPVPEDLGRTLARTGARLFYAQPTFANPSGASWSPARRDQVLSVVREHGAFLVEDDWARDFGIDEAPAPLAAFDDAGHVIHVRSLTKSVSPAVRVGAVIARGPVRDRLLADLAAESMYVSPVLQAAATEVVLDPSWRAHLRRLRDQLRERRDLLARSVAEHMPAARIERLPRGGLNLWVRLPDEVDADQLERDCEQEGVLIAAGTEWFPSDPSGPYVRLNYAGPDPARFPEGTEIIGRAMVRQMR</sequence>
<name>Z9JS50_9MICO</name>
<protein>
    <submittedName>
        <fullName evidence="7">GntR family transcriptional regulator</fullName>
    </submittedName>
</protein>
<dbReference type="InterPro" id="IPR015422">
    <property type="entry name" value="PyrdxlP-dep_Trfase_small"/>
</dbReference>
<dbReference type="SUPFAM" id="SSF46785">
    <property type="entry name" value="Winged helix' DNA-binding domain"/>
    <property type="match status" value="1"/>
</dbReference>
<dbReference type="GO" id="GO:0003677">
    <property type="term" value="F:DNA binding"/>
    <property type="evidence" value="ECO:0007669"/>
    <property type="project" value="UniProtKB-KW"/>
</dbReference>
<dbReference type="InterPro" id="IPR036390">
    <property type="entry name" value="WH_DNA-bd_sf"/>
</dbReference>
<dbReference type="SMART" id="SM00345">
    <property type="entry name" value="HTH_GNTR"/>
    <property type="match status" value="1"/>
</dbReference>
<accession>Z9JS50</accession>
<dbReference type="InterPro" id="IPR036388">
    <property type="entry name" value="WH-like_DNA-bd_sf"/>
</dbReference>
<dbReference type="PANTHER" id="PTHR46577">
    <property type="entry name" value="HTH-TYPE TRANSCRIPTIONAL REGULATORY PROTEIN GABR"/>
    <property type="match status" value="1"/>
</dbReference>
<keyword evidence="2" id="KW-0663">Pyridoxal phosphate</keyword>
<dbReference type="Proteomes" id="UP000023067">
    <property type="component" value="Unassembled WGS sequence"/>
</dbReference>
<dbReference type="CDD" id="cd07377">
    <property type="entry name" value="WHTH_GntR"/>
    <property type="match status" value="1"/>
</dbReference>
<reference evidence="7 8" key="1">
    <citation type="submission" date="2014-02" db="EMBL/GenBank/DDBJ databases">
        <title>Genome sequence of Brachybacterium phenoliresistens strain W13A50.</title>
        <authorList>
            <person name="Wang X."/>
        </authorList>
    </citation>
    <scope>NUCLEOTIDE SEQUENCE [LARGE SCALE GENOMIC DNA]</scope>
    <source>
        <strain evidence="7 8">W13A50</strain>
    </source>
</reference>
<dbReference type="STRING" id="396014.BF93_02825"/>
<dbReference type="InterPro" id="IPR015421">
    <property type="entry name" value="PyrdxlP-dep_Trfase_major"/>
</dbReference>
<dbReference type="PROSITE" id="PS50949">
    <property type="entry name" value="HTH_GNTR"/>
    <property type="match status" value="1"/>
</dbReference>
<keyword evidence="4" id="KW-0238">DNA-binding</keyword>
<evidence type="ECO:0000256" key="4">
    <source>
        <dbReference type="ARBA" id="ARBA00023125"/>
    </source>
</evidence>
<dbReference type="OrthoDB" id="9802328at2"/>
<evidence type="ECO:0000256" key="3">
    <source>
        <dbReference type="ARBA" id="ARBA00023015"/>
    </source>
</evidence>
<comment type="similarity">
    <text evidence="1">In the C-terminal section; belongs to the class-I pyridoxal-phosphate-dependent aminotransferase family.</text>
</comment>
<keyword evidence="3" id="KW-0805">Transcription regulation</keyword>
<keyword evidence="8" id="KW-1185">Reference proteome</keyword>
<dbReference type="AlphaFoldDB" id="Z9JS50"/>
<dbReference type="GO" id="GO:0003700">
    <property type="term" value="F:DNA-binding transcription factor activity"/>
    <property type="evidence" value="ECO:0007669"/>
    <property type="project" value="InterPro"/>
</dbReference>
<dbReference type="HOGENOM" id="CLU_017584_0_0_11"/>